<reference evidence="1 2" key="1">
    <citation type="submission" date="2015-01" db="EMBL/GenBank/DDBJ databases">
        <title>Genome sequence of the anaerobic bacterium Geobacter soli GSS01, a dissimilatory Fe(III) reducer from soil.</title>
        <authorList>
            <person name="Yang G."/>
            <person name="Zhou S."/>
        </authorList>
    </citation>
    <scope>NUCLEOTIDE SEQUENCE [LARGE SCALE GENOMIC DNA]</scope>
    <source>
        <strain evidence="1 2">GSS01</strain>
    </source>
</reference>
<evidence type="ECO:0000313" key="1">
    <source>
        <dbReference type="EMBL" id="KIE41362.1"/>
    </source>
</evidence>
<keyword evidence="2" id="KW-1185">Reference proteome</keyword>
<gene>
    <name evidence="1" type="ORF">SE37_01315</name>
</gene>
<organism evidence="1 2">
    <name type="scientific">Geobacter soli</name>
    <dbReference type="NCBI Taxonomy" id="1510391"/>
    <lineage>
        <taxon>Bacteria</taxon>
        <taxon>Pseudomonadati</taxon>
        <taxon>Thermodesulfobacteriota</taxon>
        <taxon>Desulfuromonadia</taxon>
        <taxon>Geobacterales</taxon>
        <taxon>Geobacteraceae</taxon>
        <taxon>Geobacter</taxon>
    </lineage>
</organism>
<accession>A0A0C1QL72</accession>
<name>A0A0C1QL72_9BACT</name>
<protein>
    <submittedName>
        <fullName evidence="1">Uncharacterized protein</fullName>
    </submittedName>
</protein>
<dbReference type="AlphaFoldDB" id="A0A0C1QL72"/>
<sequence>MTEEEIEAHHETLVTFLDAVLDGGPVPHEIAAAAWEAWAEIDTAVTGHLEGMKQTILGLETELSRLNFERLPTGGTA</sequence>
<evidence type="ECO:0000313" key="2">
    <source>
        <dbReference type="Proteomes" id="UP000031433"/>
    </source>
</evidence>
<dbReference type="EMBL" id="JXBL01000001">
    <property type="protein sequence ID" value="KIE41362.1"/>
    <property type="molecule type" value="Genomic_DNA"/>
</dbReference>
<comment type="caution">
    <text evidence="1">The sequence shown here is derived from an EMBL/GenBank/DDBJ whole genome shotgun (WGS) entry which is preliminary data.</text>
</comment>
<dbReference type="RefSeq" id="WP_039643043.1">
    <property type="nucleotide sequence ID" value="NZ_JXBL01000001.1"/>
</dbReference>
<proteinExistence type="predicted"/>
<dbReference type="Proteomes" id="UP000031433">
    <property type="component" value="Unassembled WGS sequence"/>
</dbReference>